<accession>A0A261VZQ6</accession>
<evidence type="ECO:0000259" key="1">
    <source>
        <dbReference type="Pfam" id="PF04909"/>
    </source>
</evidence>
<evidence type="ECO:0000313" key="3">
    <source>
        <dbReference type="Proteomes" id="UP000215633"/>
    </source>
</evidence>
<dbReference type="PANTHER" id="PTHR35563">
    <property type="entry name" value="BARREL METAL-DEPENDENT HYDROLASE, PUTATIVE (AFU_ORTHOLOGUE AFUA_1G16240)-RELATED"/>
    <property type="match status" value="1"/>
</dbReference>
<dbReference type="Pfam" id="PF04909">
    <property type="entry name" value="Amidohydro_2"/>
    <property type="match status" value="1"/>
</dbReference>
<dbReference type="GO" id="GO:0016787">
    <property type="term" value="F:hydrolase activity"/>
    <property type="evidence" value="ECO:0007669"/>
    <property type="project" value="InterPro"/>
</dbReference>
<dbReference type="InterPro" id="IPR032466">
    <property type="entry name" value="Metal_Hydrolase"/>
</dbReference>
<dbReference type="RefSeq" id="WP_028354252.1">
    <property type="nucleotide sequence ID" value="NZ_NEVT01000003.1"/>
</dbReference>
<organism evidence="2 3">
    <name type="scientific">Bordetella genomosp. 2</name>
    <dbReference type="NCBI Taxonomy" id="1983456"/>
    <lineage>
        <taxon>Bacteria</taxon>
        <taxon>Pseudomonadati</taxon>
        <taxon>Pseudomonadota</taxon>
        <taxon>Betaproteobacteria</taxon>
        <taxon>Burkholderiales</taxon>
        <taxon>Alcaligenaceae</taxon>
        <taxon>Bordetella</taxon>
    </lineage>
</organism>
<proteinExistence type="predicted"/>
<keyword evidence="3" id="KW-1185">Reference proteome</keyword>
<name>A0A261VZQ6_9BORD</name>
<dbReference type="InterPro" id="IPR006680">
    <property type="entry name" value="Amidohydro-rel"/>
</dbReference>
<comment type="caution">
    <text evidence="2">The sequence shown here is derived from an EMBL/GenBank/DDBJ whole genome shotgun (WGS) entry which is preliminary data.</text>
</comment>
<sequence length="280" mass="30417">MAERRAVPAPAGLPAGAVDCHAHVMRVDAPLVRQRHSAPARDVTAEEYLALLDAHGVRCGVLTAPSFYGTDNGLLLQALGHAPDRLRGTAIVDPGIGDAELDALRAQGVVGVRLNWIRRAALPDPAGADYRALYARLRERDMHIELYLESAHQAQVLPPILDSGVRLVLDHLGSPDPAQGPHGAAFGRVLAALQSGRVWVKLSAPYRLAGADAAPYARALLRAGGPQRLVWATDWPWVGYENAVTYRQCIDWLFQWVPDDAQRQAILVDTPRELFHFPGA</sequence>
<dbReference type="InterPro" id="IPR052358">
    <property type="entry name" value="Aro_Compnd_Degr_Hydrolases"/>
</dbReference>
<protein>
    <recommendedName>
        <fullName evidence="1">Amidohydrolase-related domain-containing protein</fullName>
    </recommendedName>
</protein>
<dbReference type="Gene3D" id="3.20.20.140">
    <property type="entry name" value="Metal-dependent hydrolases"/>
    <property type="match status" value="1"/>
</dbReference>
<dbReference type="PANTHER" id="PTHR35563:SF2">
    <property type="entry name" value="BARREL METAL-DEPENDENT HYDROLASE, PUTATIVE (AFU_ORTHOLOGUE AFUA_1G16240)-RELATED"/>
    <property type="match status" value="1"/>
</dbReference>
<dbReference type="Proteomes" id="UP000215633">
    <property type="component" value="Unassembled WGS sequence"/>
</dbReference>
<dbReference type="SUPFAM" id="SSF51556">
    <property type="entry name" value="Metallo-dependent hydrolases"/>
    <property type="match status" value="1"/>
</dbReference>
<dbReference type="EMBL" id="NEVT01000003">
    <property type="protein sequence ID" value="OZI79608.1"/>
    <property type="molecule type" value="Genomic_DNA"/>
</dbReference>
<dbReference type="AlphaFoldDB" id="A0A261VZQ6"/>
<gene>
    <name evidence="2" type="ORF">CAL24_06705</name>
</gene>
<reference evidence="3" key="1">
    <citation type="submission" date="2017-05" db="EMBL/GenBank/DDBJ databases">
        <title>Complete and WGS of Bordetella genogroups.</title>
        <authorList>
            <person name="Spilker T."/>
            <person name="Lipuma J."/>
        </authorList>
    </citation>
    <scope>NUCLEOTIDE SEQUENCE [LARGE SCALE GENOMIC DNA]</scope>
    <source>
        <strain evidence="3">AU8256</strain>
    </source>
</reference>
<evidence type="ECO:0000313" key="2">
    <source>
        <dbReference type="EMBL" id="OZI79608.1"/>
    </source>
</evidence>
<feature type="domain" description="Amidohydrolase-related" evidence="1">
    <location>
        <begin position="18"/>
        <end position="277"/>
    </location>
</feature>